<evidence type="ECO:0000313" key="3">
    <source>
        <dbReference type="Proteomes" id="UP001066276"/>
    </source>
</evidence>
<dbReference type="EMBL" id="JANPWB010000008">
    <property type="protein sequence ID" value="KAJ1161522.1"/>
    <property type="molecule type" value="Genomic_DNA"/>
</dbReference>
<reference evidence="2" key="1">
    <citation type="journal article" date="2022" name="bioRxiv">
        <title>Sequencing and chromosome-scale assembly of the giantPleurodeles waltlgenome.</title>
        <authorList>
            <person name="Brown T."/>
            <person name="Elewa A."/>
            <person name="Iarovenko S."/>
            <person name="Subramanian E."/>
            <person name="Araus A.J."/>
            <person name="Petzold A."/>
            <person name="Susuki M."/>
            <person name="Suzuki K.-i.T."/>
            <person name="Hayashi T."/>
            <person name="Toyoda A."/>
            <person name="Oliveira C."/>
            <person name="Osipova E."/>
            <person name="Leigh N.D."/>
            <person name="Simon A."/>
            <person name="Yun M.H."/>
        </authorList>
    </citation>
    <scope>NUCLEOTIDE SEQUENCE</scope>
    <source>
        <strain evidence="2">20211129_DDA</strain>
        <tissue evidence="2">Liver</tissue>
    </source>
</reference>
<accession>A0AAV7SBA0</accession>
<dbReference type="AlphaFoldDB" id="A0AAV7SBA0"/>
<dbReference type="Proteomes" id="UP001066276">
    <property type="component" value="Chromosome 4_2"/>
</dbReference>
<keyword evidence="3" id="KW-1185">Reference proteome</keyword>
<feature type="region of interest" description="Disordered" evidence="1">
    <location>
        <begin position="1"/>
        <end position="31"/>
    </location>
</feature>
<sequence length="128" mass="13807">MTEACGWRSHVSGTTKPADEAGRRQSLPAESIMGPGRLSKVLWGILSSRFHGEGISLQYTGTMASRPDGAQLESNSLKKFVDCQVGVDWSDDVLLLNFEEVEDEREGGEVHEAMQATSKAVVGRGGNI</sequence>
<evidence type="ECO:0000313" key="2">
    <source>
        <dbReference type="EMBL" id="KAJ1161522.1"/>
    </source>
</evidence>
<comment type="caution">
    <text evidence="2">The sequence shown here is derived from an EMBL/GenBank/DDBJ whole genome shotgun (WGS) entry which is preliminary data.</text>
</comment>
<evidence type="ECO:0000256" key="1">
    <source>
        <dbReference type="SAM" id="MobiDB-lite"/>
    </source>
</evidence>
<proteinExistence type="predicted"/>
<protein>
    <recommendedName>
        <fullName evidence="4">PB1 domain-containing protein</fullName>
    </recommendedName>
</protein>
<evidence type="ECO:0008006" key="4">
    <source>
        <dbReference type="Google" id="ProtNLM"/>
    </source>
</evidence>
<organism evidence="2 3">
    <name type="scientific">Pleurodeles waltl</name>
    <name type="common">Iberian ribbed newt</name>
    <dbReference type="NCBI Taxonomy" id="8319"/>
    <lineage>
        <taxon>Eukaryota</taxon>
        <taxon>Metazoa</taxon>
        <taxon>Chordata</taxon>
        <taxon>Craniata</taxon>
        <taxon>Vertebrata</taxon>
        <taxon>Euteleostomi</taxon>
        <taxon>Amphibia</taxon>
        <taxon>Batrachia</taxon>
        <taxon>Caudata</taxon>
        <taxon>Salamandroidea</taxon>
        <taxon>Salamandridae</taxon>
        <taxon>Pleurodelinae</taxon>
        <taxon>Pleurodeles</taxon>
    </lineage>
</organism>
<name>A0AAV7SBA0_PLEWA</name>
<gene>
    <name evidence="2" type="ORF">NDU88_002007</name>
</gene>